<keyword evidence="3" id="KW-1185">Reference proteome</keyword>
<name>A0A0M0J9Z9_9EUKA</name>
<evidence type="ECO:0000313" key="3">
    <source>
        <dbReference type="Proteomes" id="UP000037460"/>
    </source>
</evidence>
<gene>
    <name evidence="2" type="ORF">Ctob_004287</name>
</gene>
<organism evidence="2 3">
    <name type="scientific">Chrysochromulina tobinii</name>
    <dbReference type="NCBI Taxonomy" id="1460289"/>
    <lineage>
        <taxon>Eukaryota</taxon>
        <taxon>Haptista</taxon>
        <taxon>Haptophyta</taxon>
        <taxon>Prymnesiophyceae</taxon>
        <taxon>Prymnesiales</taxon>
        <taxon>Chrysochromulinaceae</taxon>
        <taxon>Chrysochromulina</taxon>
    </lineage>
</organism>
<sequence length="352" mass="39801">MPAGGSDEQLVSLVTGRPRKAAPSPYLDVAGLTSRDDSVRQRLAEIRAQQQKEQAAVATKLAQRAEEAGRVVEATYESLCKEAQGRVAKWAGKRMQVTKRVSDAAARREAETLSELQRKTERVEAWRQEQEVVARQRAEALAKERAEAAMRFGASPRRPPKAHNGSTGLEEKVLECALCKQSFRALPGIVYLKNVAEKRAEFGDPSLMRWCEGRGEDELEAKATDEEAAGPNNRHRRHRRPIPRLQKMYEECQLCVFCTQFFTGRPHIDDARLWNAATPITKMFHITELTAKHPDHKTMTEMYTAWLRVVDPKHSRDEYTRQFHDLLQSAWTEYVQWHTAGRPASSTPGAGS</sequence>
<feature type="region of interest" description="Disordered" evidence="1">
    <location>
        <begin position="1"/>
        <end position="29"/>
    </location>
</feature>
<accession>A0A0M0J9Z9</accession>
<dbReference type="EMBL" id="JWZX01003196">
    <property type="protein sequence ID" value="KOO23396.1"/>
    <property type="molecule type" value="Genomic_DNA"/>
</dbReference>
<evidence type="ECO:0000313" key="2">
    <source>
        <dbReference type="EMBL" id="KOO23396.1"/>
    </source>
</evidence>
<comment type="caution">
    <text evidence="2">The sequence shown here is derived from an EMBL/GenBank/DDBJ whole genome shotgun (WGS) entry which is preliminary data.</text>
</comment>
<reference evidence="3" key="1">
    <citation type="journal article" date="2015" name="PLoS Genet.">
        <title>Genome Sequence and Transcriptome Analyses of Chrysochromulina tobin: Metabolic Tools for Enhanced Algal Fitness in the Prominent Order Prymnesiales (Haptophyceae).</title>
        <authorList>
            <person name="Hovde B.T."/>
            <person name="Deodato C.R."/>
            <person name="Hunsperger H.M."/>
            <person name="Ryken S.A."/>
            <person name="Yost W."/>
            <person name="Jha R.K."/>
            <person name="Patterson J."/>
            <person name="Monnat R.J. Jr."/>
            <person name="Barlow S.B."/>
            <person name="Starkenburg S.R."/>
            <person name="Cattolico R.A."/>
        </authorList>
    </citation>
    <scope>NUCLEOTIDE SEQUENCE</scope>
    <source>
        <strain evidence="3">CCMP291</strain>
    </source>
</reference>
<dbReference type="Proteomes" id="UP000037460">
    <property type="component" value="Unassembled WGS sequence"/>
</dbReference>
<proteinExistence type="predicted"/>
<evidence type="ECO:0000256" key="1">
    <source>
        <dbReference type="SAM" id="MobiDB-lite"/>
    </source>
</evidence>
<protein>
    <submittedName>
        <fullName evidence="2">Uncharacterized protein</fullName>
    </submittedName>
</protein>
<dbReference type="AlphaFoldDB" id="A0A0M0J9Z9"/>